<dbReference type="PROSITE" id="PS50110">
    <property type="entry name" value="RESPONSE_REGULATORY"/>
    <property type="match status" value="1"/>
</dbReference>
<evidence type="ECO:0000256" key="8">
    <source>
        <dbReference type="SAM" id="Phobius"/>
    </source>
</evidence>
<evidence type="ECO:0000256" key="2">
    <source>
        <dbReference type="ARBA" id="ARBA00012438"/>
    </source>
</evidence>
<keyword evidence="8" id="KW-1133">Transmembrane helix</keyword>
<dbReference type="Proteomes" id="UP000195766">
    <property type="component" value="Unassembled WGS sequence"/>
</dbReference>
<feature type="domain" description="Histidine kinase" evidence="9">
    <location>
        <begin position="231"/>
        <end position="453"/>
    </location>
</feature>
<feature type="modified residue" description="4-aspartylphosphate" evidence="7">
    <location>
        <position position="566"/>
    </location>
</feature>
<evidence type="ECO:0000256" key="7">
    <source>
        <dbReference type="PROSITE-ProRule" id="PRU00169"/>
    </source>
</evidence>
<dbReference type="InterPro" id="IPR036097">
    <property type="entry name" value="HisK_dim/P_sf"/>
</dbReference>
<evidence type="ECO:0000259" key="10">
    <source>
        <dbReference type="PROSITE" id="PS50110"/>
    </source>
</evidence>
<evidence type="ECO:0000313" key="11">
    <source>
        <dbReference type="EMBL" id="SJM70314.1"/>
    </source>
</evidence>
<dbReference type="CDD" id="cd00082">
    <property type="entry name" value="HisKA"/>
    <property type="match status" value="1"/>
</dbReference>
<feature type="transmembrane region" description="Helical" evidence="8">
    <location>
        <begin position="40"/>
        <end position="69"/>
    </location>
</feature>
<dbReference type="SMART" id="SM00448">
    <property type="entry name" value="REC"/>
    <property type="match status" value="1"/>
</dbReference>
<dbReference type="SUPFAM" id="SSF52172">
    <property type="entry name" value="CheY-like"/>
    <property type="match status" value="1"/>
</dbReference>
<dbReference type="GO" id="GO:0009927">
    <property type="term" value="F:histidine phosphotransfer kinase activity"/>
    <property type="evidence" value="ECO:0007669"/>
    <property type="project" value="TreeGrafter"/>
</dbReference>
<dbReference type="PANTHER" id="PTHR43047:SF72">
    <property type="entry name" value="OSMOSENSING HISTIDINE PROTEIN KINASE SLN1"/>
    <property type="match status" value="1"/>
</dbReference>
<keyword evidence="8" id="KW-0472">Membrane</keyword>
<dbReference type="SUPFAM" id="SSF47384">
    <property type="entry name" value="Homodimeric domain of signal transducing histidine kinase"/>
    <property type="match status" value="1"/>
</dbReference>
<proteinExistence type="predicted"/>
<protein>
    <recommendedName>
        <fullName evidence="2">histidine kinase</fullName>
        <ecNumber evidence="2">2.7.13.3</ecNumber>
    </recommendedName>
</protein>
<dbReference type="OrthoDB" id="7933832at2"/>
<dbReference type="InterPro" id="IPR011006">
    <property type="entry name" value="CheY-like_superfamily"/>
</dbReference>
<feature type="domain" description="Response regulatory" evidence="10">
    <location>
        <begin position="517"/>
        <end position="634"/>
    </location>
</feature>
<evidence type="ECO:0000259" key="9">
    <source>
        <dbReference type="PROSITE" id="PS50109"/>
    </source>
</evidence>
<dbReference type="InterPro" id="IPR005467">
    <property type="entry name" value="His_kinase_dom"/>
</dbReference>
<dbReference type="CDD" id="cd17546">
    <property type="entry name" value="REC_hyHK_CKI1_RcsC-like"/>
    <property type="match status" value="1"/>
</dbReference>
<dbReference type="EC" id="2.7.13.3" evidence="2"/>
<comment type="catalytic activity">
    <reaction evidence="1">
        <text>ATP + protein L-histidine = ADP + protein N-phospho-L-histidine.</text>
        <dbReference type="EC" id="2.7.13.3"/>
    </reaction>
</comment>
<dbReference type="Pfam" id="PF00512">
    <property type="entry name" value="HisKA"/>
    <property type="match status" value="1"/>
</dbReference>
<dbReference type="InterPro" id="IPR004358">
    <property type="entry name" value="Sig_transdc_His_kin-like_C"/>
</dbReference>
<dbReference type="CDD" id="cd16922">
    <property type="entry name" value="HATPase_EvgS-ArcB-TorS-like"/>
    <property type="match status" value="1"/>
</dbReference>
<keyword evidence="3 7" id="KW-0597">Phosphoprotein</keyword>
<keyword evidence="5 11" id="KW-0418">Kinase</keyword>
<dbReference type="Gene3D" id="1.10.287.130">
    <property type="match status" value="1"/>
</dbReference>
<dbReference type="SMART" id="SM00388">
    <property type="entry name" value="HisKA"/>
    <property type="match status" value="1"/>
</dbReference>
<evidence type="ECO:0000256" key="4">
    <source>
        <dbReference type="ARBA" id="ARBA00022679"/>
    </source>
</evidence>
<dbReference type="PRINTS" id="PR00344">
    <property type="entry name" value="BCTRLSENSOR"/>
</dbReference>
<dbReference type="SMART" id="SM00387">
    <property type="entry name" value="HATPase_c"/>
    <property type="match status" value="1"/>
</dbReference>
<dbReference type="PANTHER" id="PTHR43047">
    <property type="entry name" value="TWO-COMPONENT HISTIDINE PROTEIN KINASE"/>
    <property type="match status" value="1"/>
</dbReference>
<evidence type="ECO:0000256" key="5">
    <source>
        <dbReference type="ARBA" id="ARBA00022777"/>
    </source>
</evidence>
<organism evidence="11 12">
    <name type="scientific">Brevundimonas diminuta 3F5N</name>
    <dbReference type="NCBI Taxonomy" id="1255603"/>
    <lineage>
        <taxon>Bacteria</taxon>
        <taxon>Pseudomonadati</taxon>
        <taxon>Pseudomonadota</taxon>
        <taxon>Alphaproteobacteria</taxon>
        <taxon>Caulobacterales</taxon>
        <taxon>Caulobacteraceae</taxon>
        <taxon>Brevundimonas</taxon>
    </lineage>
</organism>
<name>A0A1R4GQB9_BREDI</name>
<dbReference type="InterPro" id="IPR001789">
    <property type="entry name" value="Sig_transdc_resp-reg_receiver"/>
</dbReference>
<evidence type="ECO:0000256" key="3">
    <source>
        <dbReference type="ARBA" id="ARBA00022553"/>
    </source>
</evidence>
<dbReference type="SUPFAM" id="SSF55874">
    <property type="entry name" value="ATPase domain of HSP90 chaperone/DNA topoisomerase II/histidine kinase"/>
    <property type="match status" value="1"/>
</dbReference>
<dbReference type="Gene3D" id="3.40.50.2300">
    <property type="match status" value="1"/>
</dbReference>
<dbReference type="InterPro" id="IPR003661">
    <property type="entry name" value="HisK_dim/P_dom"/>
</dbReference>
<feature type="transmembrane region" description="Helical" evidence="8">
    <location>
        <begin position="175"/>
        <end position="192"/>
    </location>
</feature>
<feature type="transmembrane region" description="Helical" evidence="8">
    <location>
        <begin position="110"/>
        <end position="135"/>
    </location>
</feature>
<dbReference type="InterPro" id="IPR036890">
    <property type="entry name" value="HATPase_C_sf"/>
</dbReference>
<dbReference type="Gene3D" id="3.30.565.10">
    <property type="entry name" value="Histidine kinase-like ATPase, C-terminal domain"/>
    <property type="match status" value="1"/>
</dbReference>
<dbReference type="GO" id="GO:0005886">
    <property type="term" value="C:plasma membrane"/>
    <property type="evidence" value="ECO:0007669"/>
    <property type="project" value="TreeGrafter"/>
</dbReference>
<dbReference type="AlphaFoldDB" id="A0A1R4GQB9"/>
<dbReference type="PROSITE" id="PS50109">
    <property type="entry name" value="HIS_KIN"/>
    <property type="match status" value="1"/>
</dbReference>
<dbReference type="Pfam" id="PF02518">
    <property type="entry name" value="HATPase_c"/>
    <property type="match status" value="1"/>
</dbReference>
<dbReference type="InterPro" id="IPR003594">
    <property type="entry name" value="HATPase_dom"/>
</dbReference>
<accession>A0A1R4GQB9</accession>
<feature type="transmembrane region" description="Helical" evidence="8">
    <location>
        <begin position="147"/>
        <end position="169"/>
    </location>
</feature>
<gene>
    <name evidence="11" type="ORF">FM111_14905</name>
</gene>
<evidence type="ECO:0000256" key="6">
    <source>
        <dbReference type="ARBA" id="ARBA00023012"/>
    </source>
</evidence>
<dbReference type="EMBL" id="FUIE01000084">
    <property type="protein sequence ID" value="SJM70314.1"/>
    <property type="molecule type" value="Genomic_DNA"/>
</dbReference>
<evidence type="ECO:0000313" key="12">
    <source>
        <dbReference type="Proteomes" id="UP000195766"/>
    </source>
</evidence>
<dbReference type="FunFam" id="3.30.565.10:FF:000010">
    <property type="entry name" value="Sensor histidine kinase RcsC"/>
    <property type="match status" value="1"/>
</dbReference>
<sequence>MMQPRGAIARSERRMTQTDASQNGWAYAIRQRHKMLPQRLVVGLACALLFSPIVGLPICLGWLAVYLLLQAAEAAAFAPVTRGQVFAPKGWRGALGDLALMANAGAYASIAVPLWIMGGLPGGVVATTLLAAGAINSVIASAGNMRVFLWTVTPQLAVLALTPLFMARWAVEGRFILPVAIGVLAFIFFCLTTRSRLHASSVAEARALKEADGKRRQAESVMAGRSALLAAVAHDLRTPIGAILTGAHELTRVAAPSSAARQQTAMIEDAGLMMKELLDDLLDHARLDAGRLKVEARDFDLRDLLNHTFRLWQGPVRAKGLRLRLDGSRYMPGTVQGDAMRLRQVLNNLISNAVKFTDTGVITIRLCSWRDEAGLHVLLIDVADTGPGMTAGQMDRLFTPFDQTADGVAARYGGSGLGLAISRDLVELMGGRLTVRSEAGQGSTFTVALTLPEGVKEAAAPASALVPASLVRSLSERAPLPTPVKAETALPPEVDAAPAPTPPFLAAEEDEAERPLRVLVVDDHAINRRAIQVILQALDCELTMAEDGLAALKACDGGVFDVIFMDVRMPELDGRETTRRLRAGHGPNVAAPVIAVTADTAPEDIAACLDAGMNHFVAKPLTPAVLLAALSEVLDAADEVEIDAQAVA</sequence>
<keyword evidence="8" id="KW-0812">Transmembrane</keyword>
<keyword evidence="4" id="KW-0808">Transferase</keyword>
<dbReference type="Pfam" id="PF00072">
    <property type="entry name" value="Response_reg"/>
    <property type="match status" value="1"/>
</dbReference>
<keyword evidence="6" id="KW-0902">Two-component regulatory system</keyword>
<dbReference type="GO" id="GO:0000155">
    <property type="term" value="F:phosphorelay sensor kinase activity"/>
    <property type="evidence" value="ECO:0007669"/>
    <property type="project" value="InterPro"/>
</dbReference>
<reference evidence="11 12" key="1">
    <citation type="submission" date="2017-02" db="EMBL/GenBank/DDBJ databases">
        <authorList>
            <person name="Peterson S.W."/>
        </authorList>
    </citation>
    <scope>NUCLEOTIDE SEQUENCE [LARGE SCALE GENOMIC DNA]</scope>
    <source>
        <strain evidence="11 12">3F5N</strain>
    </source>
</reference>
<evidence type="ECO:0000256" key="1">
    <source>
        <dbReference type="ARBA" id="ARBA00000085"/>
    </source>
</evidence>